<dbReference type="Proteomes" id="UP001556367">
    <property type="component" value="Unassembled WGS sequence"/>
</dbReference>
<keyword evidence="2" id="KW-1185">Reference proteome</keyword>
<comment type="caution">
    <text evidence="1">The sequence shown here is derived from an EMBL/GenBank/DDBJ whole genome shotgun (WGS) entry which is preliminary data.</text>
</comment>
<organism evidence="1 2">
    <name type="scientific">Hohenbuehelia grisea</name>
    <dbReference type="NCBI Taxonomy" id="104357"/>
    <lineage>
        <taxon>Eukaryota</taxon>
        <taxon>Fungi</taxon>
        <taxon>Dikarya</taxon>
        <taxon>Basidiomycota</taxon>
        <taxon>Agaricomycotina</taxon>
        <taxon>Agaricomycetes</taxon>
        <taxon>Agaricomycetidae</taxon>
        <taxon>Agaricales</taxon>
        <taxon>Pleurotineae</taxon>
        <taxon>Pleurotaceae</taxon>
        <taxon>Hohenbuehelia</taxon>
    </lineage>
</organism>
<proteinExistence type="predicted"/>
<sequence>MDRSLRVVRSQLAEERRVVLSDAVATKAKRLGYILSKDFPSKLPQYFERLGGTLTPDKLKATSIPGAGLASGNSTVSTAARPLIRPVPYRLMALFQKV</sequence>
<protein>
    <submittedName>
        <fullName evidence="1">Uncharacterized protein</fullName>
    </submittedName>
</protein>
<name>A0ABR3JH36_9AGAR</name>
<evidence type="ECO:0000313" key="2">
    <source>
        <dbReference type="Proteomes" id="UP001556367"/>
    </source>
</evidence>
<dbReference type="EMBL" id="JASNQZ010000007">
    <property type="protein sequence ID" value="KAL0954491.1"/>
    <property type="molecule type" value="Genomic_DNA"/>
</dbReference>
<accession>A0ABR3JH36</accession>
<evidence type="ECO:0000313" key="1">
    <source>
        <dbReference type="EMBL" id="KAL0954491.1"/>
    </source>
</evidence>
<reference evidence="2" key="1">
    <citation type="submission" date="2024-06" db="EMBL/GenBank/DDBJ databases">
        <title>Multi-omics analyses provide insights into the biosynthesis of the anticancer antibiotic pleurotin in Hohenbuehelia grisea.</title>
        <authorList>
            <person name="Weaver J.A."/>
            <person name="Alberti F."/>
        </authorList>
    </citation>
    <scope>NUCLEOTIDE SEQUENCE [LARGE SCALE GENOMIC DNA]</scope>
    <source>
        <strain evidence="2">T-177</strain>
    </source>
</reference>
<gene>
    <name evidence="1" type="ORF">HGRIS_003459</name>
</gene>